<protein>
    <recommendedName>
        <fullName evidence="4">TIR domain-containing protein</fullName>
    </recommendedName>
</protein>
<dbReference type="EMBL" id="JBHUOZ010000001">
    <property type="protein sequence ID" value="MFD2918102.1"/>
    <property type="molecule type" value="Genomic_DNA"/>
</dbReference>
<keyword evidence="1" id="KW-0812">Transmembrane</keyword>
<dbReference type="Gene3D" id="3.40.50.10140">
    <property type="entry name" value="Toll/interleukin-1 receptor homology (TIR) domain"/>
    <property type="match status" value="1"/>
</dbReference>
<name>A0ABW6A010_9BACT</name>
<evidence type="ECO:0000313" key="3">
    <source>
        <dbReference type="Proteomes" id="UP001597511"/>
    </source>
</evidence>
<reference evidence="3" key="1">
    <citation type="journal article" date="2019" name="Int. J. Syst. Evol. Microbiol.">
        <title>The Global Catalogue of Microorganisms (GCM) 10K type strain sequencing project: providing services to taxonomists for standard genome sequencing and annotation.</title>
        <authorList>
            <consortium name="The Broad Institute Genomics Platform"/>
            <consortium name="The Broad Institute Genome Sequencing Center for Infectious Disease"/>
            <person name="Wu L."/>
            <person name="Ma J."/>
        </authorList>
    </citation>
    <scope>NUCLEOTIDE SEQUENCE [LARGE SCALE GENOMIC DNA]</scope>
    <source>
        <strain evidence="3">KCTC 23299</strain>
    </source>
</reference>
<proteinExistence type="predicted"/>
<evidence type="ECO:0000313" key="2">
    <source>
        <dbReference type="EMBL" id="MFD2918102.1"/>
    </source>
</evidence>
<feature type="transmembrane region" description="Helical" evidence="1">
    <location>
        <begin position="165"/>
        <end position="185"/>
    </location>
</feature>
<sequence length="189" mass="20924">MYSTSFKYLCSSNSDKDMRPTTVFISYNPGNDFEQTLAVRLHTIGAVHGFNMLMPDRFSAPGQMNNETAYRIKSSDYFILFSTSPLTNIVQQEINTAFAQLNDKSKIIIIYNKVKNLKHNANCTEVFIDASKDSPQVILDKVIQQIQKSQAGIKNAPVKKGEDPATVLGGILLIGLGLLALDSLFNGKK</sequence>
<keyword evidence="3" id="KW-1185">Reference proteome</keyword>
<dbReference type="Proteomes" id="UP001597511">
    <property type="component" value="Unassembled WGS sequence"/>
</dbReference>
<dbReference type="InterPro" id="IPR035897">
    <property type="entry name" value="Toll_tir_struct_dom_sf"/>
</dbReference>
<organism evidence="2 3">
    <name type="scientific">Terrimonas rubra</name>
    <dbReference type="NCBI Taxonomy" id="1035890"/>
    <lineage>
        <taxon>Bacteria</taxon>
        <taxon>Pseudomonadati</taxon>
        <taxon>Bacteroidota</taxon>
        <taxon>Chitinophagia</taxon>
        <taxon>Chitinophagales</taxon>
        <taxon>Chitinophagaceae</taxon>
        <taxon>Terrimonas</taxon>
    </lineage>
</organism>
<comment type="caution">
    <text evidence="2">The sequence shown here is derived from an EMBL/GenBank/DDBJ whole genome shotgun (WGS) entry which is preliminary data.</text>
</comment>
<evidence type="ECO:0008006" key="4">
    <source>
        <dbReference type="Google" id="ProtNLM"/>
    </source>
</evidence>
<dbReference type="RefSeq" id="WP_386093619.1">
    <property type="nucleotide sequence ID" value="NZ_JBHUOZ010000001.1"/>
</dbReference>
<keyword evidence="1" id="KW-0472">Membrane</keyword>
<accession>A0ABW6A010</accession>
<keyword evidence="1" id="KW-1133">Transmembrane helix</keyword>
<evidence type="ECO:0000256" key="1">
    <source>
        <dbReference type="SAM" id="Phobius"/>
    </source>
</evidence>
<gene>
    <name evidence="2" type="ORF">ACFS6H_00195</name>
</gene>